<feature type="compositionally biased region" description="Polar residues" evidence="2">
    <location>
        <begin position="150"/>
        <end position="159"/>
    </location>
</feature>
<dbReference type="InterPro" id="IPR003594">
    <property type="entry name" value="HATPase_dom"/>
</dbReference>
<dbReference type="RefSeq" id="WP_309481405.1">
    <property type="nucleotide sequence ID" value="NZ_CP133720.1"/>
</dbReference>
<keyword evidence="5" id="KW-0808">Transferase</keyword>
<evidence type="ECO:0000256" key="3">
    <source>
        <dbReference type="SAM" id="Phobius"/>
    </source>
</evidence>
<evidence type="ECO:0000259" key="4">
    <source>
        <dbReference type="SMART" id="SM00387"/>
    </source>
</evidence>
<organism evidence="5 6">
    <name type="scientific">Undibacterium cyanobacteriorum</name>
    <dbReference type="NCBI Taxonomy" id="3073561"/>
    <lineage>
        <taxon>Bacteria</taxon>
        <taxon>Pseudomonadati</taxon>
        <taxon>Pseudomonadota</taxon>
        <taxon>Betaproteobacteria</taxon>
        <taxon>Burkholderiales</taxon>
        <taxon>Oxalobacteraceae</taxon>
        <taxon>Undibacterium</taxon>
    </lineage>
</organism>
<evidence type="ECO:0000256" key="1">
    <source>
        <dbReference type="SAM" id="Coils"/>
    </source>
</evidence>
<dbReference type="SUPFAM" id="SSF55874">
    <property type="entry name" value="ATPase domain of HSP90 chaperone/DNA topoisomerase II/histidine kinase"/>
    <property type="match status" value="1"/>
</dbReference>
<evidence type="ECO:0000313" key="6">
    <source>
        <dbReference type="Proteomes" id="UP001181355"/>
    </source>
</evidence>
<keyword evidence="6" id="KW-1185">Reference proteome</keyword>
<dbReference type="SMART" id="SM00387">
    <property type="entry name" value="HATPase_c"/>
    <property type="match status" value="1"/>
</dbReference>
<gene>
    <name evidence="5" type="ORF">RF679_14835</name>
</gene>
<keyword evidence="3" id="KW-0472">Membrane</keyword>
<evidence type="ECO:0000313" key="5">
    <source>
        <dbReference type="EMBL" id="WMW79912.1"/>
    </source>
</evidence>
<keyword evidence="3" id="KW-1133">Transmembrane helix</keyword>
<feature type="transmembrane region" description="Helical" evidence="3">
    <location>
        <begin position="215"/>
        <end position="234"/>
    </location>
</feature>
<dbReference type="InterPro" id="IPR050640">
    <property type="entry name" value="Bact_2-comp_sensor_kinase"/>
</dbReference>
<feature type="transmembrane region" description="Helical" evidence="3">
    <location>
        <begin position="81"/>
        <end position="105"/>
    </location>
</feature>
<feature type="region of interest" description="Disordered" evidence="2">
    <location>
        <begin position="150"/>
        <end position="186"/>
    </location>
</feature>
<keyword evidence="1" id="KW-0175">Coiled coil</keyword>
<feature type="coiled-coil region" evidence="1">
    <location>
        <begin position="242"/>
        <end position="269"/>
    </location>
</feature>
<reference evidence="5" key="1">
    <citation type="submission" date="2023-09" db="EMBL/GenBank/DDBJ databases">
        <title>Undibacterium sp. 20NA77.5 isolated from freshwater.</title>
        <authorList>
            <person name="Le V."/>
            <person name="Ko S.-R."/>
            <person name="Ahn C.-Y."/>
            <person name="Oh H.-M."/>
        </authorList>
    </citation>
    <scope>NUCLEOTIDE SEQUENCE</scope>
    <source>
        <strain evidence="5">20NA77.5</strain>
    </source>
</reference>
<dbReference type="EMBL" id="CP133720">
    <property type="protein sequence ID" value="WMW79912.1"/>
    <property type="molecule type" value="Genomic_DNA"/>
</dbReference>
<dbReference type="Pfam" id="PF06580">
    <property type="entry name" value="His_kinase"/>
    <property type="match status" value="1"/>
</dbReference>
<dbReference type="Proteomes" id="UP001181355">
    <property type="component" value="Chromosome"/>
</dbReference>
<dbReference type="InterPro" id="IPR036890">
    <property type="entry name" value="HATPase_C_sf"/>
</dbReference>
<name>A0ABY9RFA5_9BURK</name>
<proteinExistence type="predicted"/>
<dbReference type="GO" id="GO:0016301">
    <property type="term" value="F:kinase activity"/>
    <property type="evidence" value="ECO:0007669"/>
    <property type="project" value="UniProtKB-KW"/>
</dbReference>
<dbReference type="PANTHER" id="PTHR34220">
    <property type="entry name" value="SENSOR HISTIDINE KINASE YPDA"/>
    <property type="match status" value="1"/>
</dbReference>
<accession>A0ABY9RFA5</accession>
<feature type="transmembrane region" description="Helical" evidence="3">
    <location>
        <begin position="46"/>
        <end position="69"/>
    </location>
</feature>
<dbReference type="Gene3D" id="3.30.565.10">
    <property type="entry name" value="Histidine kinase-like ATPase, C-terminal domain"/>
    <property type="match status" value="1"/>
</dbReference>
<sequence>MNAPHHNEQASTDQPLPGTIITKLASWSVKAQHYPSFSQTWFKYRALGFALPMGVVAFIMGGISLLIALEPRVTGGEVKPHAMFLVVYIGLLTTLLLGRWLATLVRKRQLPSKQERIGIAIALVIGVAIGFGITRSAEYFLTPEAKQVKQNAQNTPTKQEASASKASEAHESSASQTTENLKSGDAQNKKVAVGVFVEDEKTSSPQKKENMANTIIWLILLVWWGGLFDFIAYLKQGRVIQEALMQEKLERYQRERNQAQMRLSVLASQVEPHFLFNTLSGVRAAMLSDPARGVVIIDHLVDYLRSTIPQMRSDGNLKLATLSNQFASIKAYLGVIHTRIPRLQFRVESEAPLNDCVVPPLMLISLVENAVKHGIEPKKGPVEIIVSAKKLQENGRDYLRISVADNGVGFGGTTSGSGIGLSNIRERLKQLYGDEARLELGMREPGGIEASIVLPLSYDLDEEGTTAN</sequence>
<feature type="domain" description="Histidine kinase/HSP90-like ATPase" evidence="4">
    <location>
        <begin position="358"/>
        <end position="458"/>
    </location>
</feature>
<dbReference type="PANTHER" id="PTHR34220:SF9">
    <property type="entry name" value="SIGNAL TRANSDUCTION HISTIDINE KINASE INTERNAL REGION DOMAIN-CONTAINING PROTEIN"/>
    <property type="match status" value="1"/>
</dbReference>
<keyword evidence="5" id="KW-0418">Kinase</keyword>
<protein>
    <submittedName>
        <fullName evidence="5">Histidine kinase</fullName>
    </submittedName>
</protein>
<feature type="transmembrane region" description="Helical" evidence="3">
    <location>
        <begin position="117"/>
        <end position="134"/>
    </location>
</feature>
<evidence type="ECO:0000256" key="2">
    <source>
        <dbReference type="SAM" id="MobiDB-lite"/>
    </source>
</evidence>
<dbReference type="Pfam" id="PF02518">
    <property type="entry name" value="HATPase_c"/>
    <property type="match status" value="1"/>
</dbReference>
<dbReference type="InterPro" id="IPR010559">
    <property type="entry name" value="Sig_transdc_His_kin_internal"/>
</dbReference>
<keyword evidence="3" id="KW-0812">Transmembrane</keyword>